<evidence type="ECO:0000256" key="4">
    <source>
        <dbReference type="ARBA" id="ARBA00023136"/>
    </source>
</evidence>
<protein>
    <submittedName>
        <fullName evidence="7">Unannotated protein</fullName>
    </submittedName>
</protein>
<dbReference type="PANTHER" id="PTHR23518:SF2">
    <property type="entry name" value="MAJOR FACILITATOR SUPERFAMILY TRANSPORTER"/>
    <property type="match status" value="1"/>
</dbReference>
<evidence type="ECO:0000256" key="3">
    <source>
        <dbReference type="ARBA" id="ARBA00022989"/>
    </source>
</evidence>
<feature type="transmembrane region" description="Helical" evidence="5">
    <location>
        <begin position="359"/>
        <end position="378"/>
    </location>
</feature>
<reference evidence="7" key="1">
    <citation type="submission" date="2020-05" db="EMBL/GenBank/DDBJ databases">
        <authorList>
            <person name="Chiriac C."/>
            <person name="Salcher M."/>
            <person name="Ghai R."/>
            <person name="Kavagutti S V."/>
        </authorList>
    </citation>
    <scope>NUCLEOTIDE SEQUENCE</scope>
</reference>
<feature type="transmembrane region" description="Helical" evidence="5">
    <location>
        <begin position="167"/>
        <end position="185"/>
    </location>
</feature>
<evidence type="ECO:0000313" key="7">
    <source>
        <dbReference type="EMBL" id="CAB4787744.1"/>
    </source>
</evidence>
<feature type="transmembrane region" description="Helical" evidence="5">
    <location>
        <begin position="212"/>
        <end position="231"/>
    </location>
</feature>
<comment type="subcellular location">
    <subcellularLocation>
        <location evidence="1">Membrane</location>
        <topology evidence="1">Multi-pass membrane protein</topology>
    </subcellularLocation>
</comment>
<evidence type="ECO:0000259" key="6">
    <source>
        <dbReference type="PROSITE" id="PS50850"/>
    </source>
</evidence>
<dbReference type="GO" id="GO:0022857">
    <property type="term" value="F:transmembrane transporter activity"/>
    <property type="evidence" value="ECO:0007669"/>
    <property type="project" value="InterPro"/>
</dbReference>
<dbReference type="Gene3D" id="1.20.1250.20">
    <property type="entry name" value="MFS general substrate transporter like domains"/>
    <property type="match status" value="2"/>
</dbReference>
<sequence length="387" mass="40454">MMKTWLSRNLILLTLVSLAQDAASELLYPLLPILLTGVIGAAPLALGLIEGCAEAAAGFTKLISGKSSDRLGRRPFVISGYSLAGVGKALVVVATGWPLVLLGRVTDRIGKGMRGAPRDALISDSVDKSNLGKAFGFHRTGDNIGAVIGPGIALIGLAMLDGDVRAVAKWALIPAIISGLLTLLVKEEFVRKSKIKVEKTKHPQLPSNLKRAIALLVLIQLTNIPDVLLLLRLHDIGFSTNGVVLSYMLFSGVTVLAAFPGGYIADKLSPRVVYAVGLLAFAVAYATLGLTHNHAVALIALALYGLFPALTDGVGKAWIAGLSEASHKGRAQGVYQASMNFAVLAAGIWGGAMWSKGDIQWPLIIAAGGALIGALTLATSHLRPVRS</sequence>
<gene>
    <name evidence="7" type="ORF">UFOPK2942_01172</name>
    <name evidence="8" type="ORF">UFOPK3232_00979</name>
    <name evidence="9" type="ORF">UFOPK4242_00600</name>
</gene>
<keyword evidence="3 5" id="KW-1133">Transmembrane helix</keyword>
<dbReference type="EMBL" id="CAFARE010000038">
    <property type="protein sequence ID" value="CAB4838841.1"/>
    <property type="molecule type" value="Genomic_DNA"/>
</dbReference>
<feature type="transmembrane region" description="Helical" evidence="5">
    <location>
        <begin position="243"/>
        <end position="265"/>
    </location>
</feature>
<dbReference type="EMBL" id="CAFBQC010000022">
    <property type="protein sequence ID" value="CAB5041802.1"/>
    <property type="molecule type" value="Genomic_DNA"/>
</dbReference>
<dbReference type="InterPro" id="IPR020846">
    <property type="entry name" value="MFS_dom"/>
</dbReference>
<dbReference type="InterPro" id="IPR005829">
    <property type="entry name" value="Sugar_transporter_CS"/>
</dbReference>
<organism evidence="7">
    <name type="scientific">freshwater metagenome</name>
    <dbReference type="NCBI Taxonomy" id="449393"/>
    <lineage>
        <taxon>unclassified sequences</taxon>
        <taxon>metagenomes</taxon>
        <taxon>ecological metagenomes</taxon>
    </lineage>
</organism>
<evidence type="ECO:0000256" key="2">
    <source>
        <dbReference type="ARBA" id="ARBA00022692"/>
    </source>
</evidence>
<dbReference type="GO" id="GO:0016020">
    <property type="term" value="C:membrane"/>
    <property type="evidence" value="ECO:0007669"/>
    <property type="project" value="UniProtKB-SubCell"/>
</dbReference>
<dbReference type="SUPFAM" id="SSF103473">
    <property type="entry name" value="MFS general substrate transporter"/>
    <property type="match status" value="1"/>
</dbReference>
<name>A0A6J6WX89_9ZZZZ</name>
<dbReference type="Pfam" id="PF07690">
    <property type="entry name" value="MFS_1"/>
    <property type="match status" value="2"/>
</dbReference>
<feature type="transmembrane region" description="Helical" evidence="5">
    <location>
        <begin position="33"/>
        <end position="57"/>
    </location>
</feature>
<dbReference type="PANTHER" id="PTHR23518">
    <property type="entry name" value="C-METHYLTRANSFERASE"/>
    <property type="match status" value="1"/>
</dbReference>
<accession>A0A6J6WX89</accession>
<evidence type="ECO:0000313" key="9">
    <source>
        <dbReference type="EMBL" id="CAB5041802.1"/>
    </source>
</evidence>
<evidence type="ECO:0000313" key="8">
    <source>
        <dbReference type="EMBL" id="CAB4838841.1"/>
    </source>
</evidence>
<dbReference type="CDD" id="cd17370">
    <property type="entry name" value="MFS_MJ1317_like"/>
    <property type="match status" value="1"/>
</dbReference>
<feature type="transmembrane region" description="Helical" evidence="5">
    <location>
        <begin position="272"/>
        <end position="290"/>
    </location>
</feature>
<dbReference type="AlphaFoldDB" id="A0A6J6WX89"/>
<feature type="transmembrane region" description="Helical" evidence="5">
    <location>
        <begin position="333"/>
        <end position="353"/>
    </location>
</feature>
<dbReference type="PROSITE" id="PS00216">
    <property type="entry name" value="SUGAR_TRANSPORT_1"/>
    <property type="match status" value="1"/>
</dbReference>
<evidence type="ECO:0000256" key="1">
    <source>
        <dbReference type="ARBA" id="ARBA00004141"/>
    </source>
</evidence>
<keyword evidence="2 5" id="KW-0812">Transmembrane</keyword>
<feature type="transmembrane region" description="Helical" evidence="5">
    <location>
        <begin position="296"/>
        <end position="321"/>
    </location>
</feature>
<dbReference type="EMBL" id="CAFAAA010000052">
    <property type="protein sequence ID" value="CAB4787744.1"/>
    <property type="molecule type" value="Genomic_DNA"/>
</dbReference>
<dbReference type="InterPro" id="IPR011701">
    <property type="entry name" value="MFS"/>
</dbReference>
<feature type="domain" description="Major facilitator superfamily (MFS) profile" evidence="6">
    <location>
        <begin position="9"/>
        <end position="385"/>
    </location>
</feature>
<dbReference type="PROSITE" id="PS50850">
    <property type="entry name" value="MFS"/>
    <property type="match status" value="1"/>
</dbReference>
<dbReference type="InterPro" id="IPR036259">
    <property type="entry name" value="MFS_trans_sf"/>
</dbReference>
<evidence type="ECO:0000256" key="5">
    <source>
        <dbReference type="SAM" id="Phobius"/>
    </source>
</evidence>
<proteinExistence type="predicted"/>
<feature type="transmembrane region" description="Helical" evidence="5">
    <location>
        <begin position="78"/>
        <end position="100"/>
    </location>
</feature>
<keyword evidence="4 5" id="KW-0472">Membrane</keyword>